<evidence type="ECO:0000313" key="2">
    <source>
        <dbReference type="Proteomes" id="UP001497497"/>
    </source>
</evidence>
<dbReference type="EMBL" id="CAXITT010000213">
    <property type="protein sequence ID" value="CAL1535862.1"/>
    <property type="molecule type" value="Genomic_DNA"/>
</dbReference>
<accession>A0AAV2HR00</accession>
<keyword evidence="2" id="KW-1185">Reference proteome</keyword>
<name>A0AAV2HR00_LYMST</name>
<protein>
    <submittedName>
        <fullName evidence="1">Uncharacterized protein</fullName>
    </submittedName>
</protein>
<dbReference type="AlphaFoldDB" id="A0AAV2HR00"/>
<organism evidence="1 2">
    <name type="scientific">Lymnaea stagnalis</name>
    <name type="common">Great pond snail</name>
    <name type="synonym">Helix stagnalis</name>
    <dbReference type="NCBI Taxonomy" id="6523"/>
    <lineage>
        <taxon>Eukaryota</taxon>
        <taxon>Metazoa</taxon>
        <taxon>Spiralia</taxon>
        <taxon>Lophotrochozoa</taxon>
        <taxon>Mollusca</taxon>
        <taxon>Gastropoda</taxon>
        <taxon>Heterobranchia</taxon>
        <taxon>Euthyneura</taxon>
        <taxon>Panpulmonata</taxon>
        <taxon>Hygrophila</taxon>
        <taxon>Lymnaeoidea</taxon>
        <taxon>Lymnaeidae</taxon>
        <taxon>Lymnaea</taxon>
    </lineage>
</organism>
<evidence type="ECO:0000313" key="1">
    <source>
        <dbReference type="EMBL" id="CAL1535862.1"/>
    </source>
</evidence>
<gene>
    <name evidence="1" type="ORF">GSLYS_00009822001</name>
</gene>
<reference evidence="1 2" key="1">
    <citation type="submission" date="2024-04" db="EMBL/GenBank/DDBJ databases">
        <authorList>
            <consortium name="Genoscope - CEA"/>
            <person name="William W."/>
        </authorList>
    </citation>
    <scope>NUCLEOTIDE SEQUENCE [LARGE SCALE GENOMIC DNA]</scope>
</reference>
<comment type="caution">
    <text evidence="1">The sequence shown here is derived from an EMBL/GenBank/DDBJ whole genome shotgun (WGS) entry which is preliminary data.</text>
</comment>
<proteinExistence type="predicted"/>
<sequence length="51" mass="5852">MSAFLKMVLEDDKGVKAVPLNKNTVSRRIDEMSEDIQIQLVDKFKTRKVSV</sequence>
<dbReference type="Proteomes" id="UP001497497">
    <property type="component" value="Unassembled WGS sequence"/>
</dbReference>